<dbReference type="eggNOG" id="arCOG01403">
    <property type="taxonomic scope" value="Archaea"/>
</dbReference>
<dbReference type="CAZy" id="GT4">
    <property type="family name" value="Glycosyltransferase Family 4"/>
</dbReference>
<evidence type="ECO:0000313" key="4">
    <source>
        <dbReference type="Proteomes" id="UP000002727"/>
    </source>
</evidence>
<proteinExistence type="predicted"/>
<dbReference type="AlphaFoldDB" id="B6YVX9"/>
<evidence type="ECO:0000259" key="1">
    <source>
        <dbReference type="Pfam" id="PF00534"/>
    </source>
</evidence>
<dbReference type="CDD" id="cd03801">
    <property type="entry name" value="GT4_PimA-like"/>
    <property type="match status" value="1"/>
</dbReference>
<keyword evidence="4" id="KW-1185">Reference proteome</keyword>
<dbReference type="Proteomes" id="UP000002727">
    <property type="component" value="Chromosome"/>
</dbReference>
<dbReference type="OrthoDB" id="132546at2157"/>
<dbReference type="Pfam" id="PF13439">
    <property type="entry name" value="Glyco_transf_4"/>
    <property type="match status" value="1"/>
</dbReference>
<feature type="domain" description="Glycosyl transferase family 1" evidence="1">
    <location>
        <begin position="190"/>
        <end position="355"/>
    </location>
</feature>
<evidence type="ECO:0000259" key="2">
    <source>
        <dbReference type="Pfam" id="PF13439"/>
    </source>
</evidence>
<sequence length="407" mass="45736">MESLKIALVSDWFFPSVGGIEYHIHDLATQLTHLGHDVHVITRSGTYPDENLPYEVHRFKGRITMNSFHVSIGTEMMKQINELYKKEHFDITHGHSIYSPMAVGVANLSAGIRGVPSIVTGHSLLGDSILNPVYIVLLRFSLRKVSSFIAVSNVVEKDMRSILGKSLGNREIYLIPNGIDIDFWKPSEDREEQKETLGLSGVVVITTSRLTKRKRIHVIPEIARRIKEEHGRGVTFLIIGDGPEKSNIERLIREYGVGDIVKLLGRQPRVKVREYLQVSDVYLSPTVYEAFGIAALEALACGVPVVANNHGGISEIVEHGRTGLVSNNDHELVQNLMSLITNEERRQEMGKNARKSVENHFSWEAVVPQILNAYEKTMDQADEEPFALYKLHQMLKRGITNASVFNL</sequence>
<dbReference type="SUPFAM" id="SSF53756">
    <property type="entry name" value="UDP-Glycosyltransferase/glycogen phosphorylase"/>
    <property type="match status" value="1"/>
</dbReference>
<dbReference type="InterPro" id="IPR001296">
    <property type="entry name" value="Glyco_trans_1"/>
</dbReference>
<dbReference type="KEGG" id="ton:TON_0814"/>
<dbReference type="PANTHER" id="PTHR45871">
    <property type="entry name" value="N-ACETYLGLUCOSAMINYL-PHOSPHATIDYLINOSITOL BIOSYNTHETIC PROTEIN"/>
    <property type="match status" value="1"/>
</dbReference>
<protein>
    <submittedName>
        <fullName evidence="3">N-acetylglucosaminyl-phosphatidylinositol biosynthetic protein</fullName>
    </submittedName>
</protein>
<organism evidence="3 4">
    <name type="scientific">Thermococcus onnurineus (strain NA1)</name>
    <dbReference type="NCBI Taxonomy" id="523850"/>
    <lineage>
        <taxon>Archaea</taxon>
        <taxon>Methanobacteriati</taxon>
        <taxon>Methanobacteriota</taxon>
        <taxon>Thermococci</taxon>
        <taxon>Thermococcales</taxon>
        <taxon>Thermococcaceae</taxon>
        <taxon>Thermococcus</taxon>
    </lineage>
</organism>
<dbReference type="EMBL" id="CP000855">
    <property type="protein sequence ID" value="ACJ16302.1"/>
    <property type="molecule type" value="Genomic_DNA"/>
</dbReference>
<dbReference type="GO" id="GO:0016757">
    <property type="term" value="F:glycosyltransferase activity"/>
    <property type="evidence" value="ECO:0007669"/>
    <property type="project" value="InterPro"/>
</dbReference>
<dbReference type="GeneID" id="7017117"/>
<dbReference type="Gene3D" id="3.40.50.2000">
    <property type="entry name" value="Glycogen Phosphorylase B"/>
    <property type="match status" value="2"/>
</dbReference>
<dbReference type="PANTHER" id="PTHR45871:SF1">
    <property type="entry name" value="PHOSPHATIDYLINOSITOL N-ACETYLGLUCOSAMINYLTRANSFERASE SUBUNIT A"/>
    <property type="match status" value="1"/>
</dbReference>
<gene>
    <name evidence="3" type="ordered locus">TON_0814</name>
</gene>
<dbReference type="InterPro" id="IPR028098">
    <property type="entry name" value="Glyco_trans_4-like_N"/>
</dbReference>
<dbReference type="STRING" id="523850.TON_0814"/>
<name>B6YVX9_THEON</name>
<reference evidence="3 4" key="1">
    <citation type="journal article" date="2008" name="J. Bacteriol.">
        <title>The complete genome sequence of Thermococcus onnurineus NA1 reveals a mixed heterotrophic and carboxydotrophic metabolism.</title>
        <authorList>
            <person name="Lee H.S."/>
            <person name="Kang S.G."/>
            <person name="Bae S.S."/>
            <person name="Lim J.K."/>
            <person name="Cho Y."/>
            <person name="Kim Y.J."/>
            <person name="Jeon J.H."/>
            <person name="Cha S.S."/>
            <person name="Kwon K.K."/>
            <person name="Kim H.T."/>
            <person name="Park C.J."/>
            <person name="Lee H.W."/>
            <person name="Kim S.I."/>
            <person name="Chun J."/>
            <person name="Colwell R.R."/>
            <person name="Kim S.J."/>
            <person name="Lee J.H."/>
        </authorList>
    </citation>
    <scope>NUCLEOTIDE SEQUENCE [LARGE SCALE GENOMIC DNA]</scope>
    <source>
        <strain evidence="3 4">NA1</strain>
    </source>
</reference>
<feature type="domain" description="Glycosyltransferase subfamily 4-like N-terminal" evidence="2">
    <location>
        <begin position="17"/>
        <end position="182"/>
    </location>
</feature>
<dbReference type="Pfam" id="PF00534">
    <property type="entry name" value="Glycos_transf_1"/>
    <property type="match status" value="1"/>
</dbReference>
<dbReference type="HOGENOM" id="CLU_009583_2_1_2"/>
<dbReference type="PATRIC" id="fig|523850.10.peg.821"/>
<accession>B6YVX9</accession>
<dbReference type="RefSeq" id="WP_012571774.1">
    <property type="nucleotide sequence ID" value="NC_011529.1"/>
</dbReference>
<evidence type="ECO:0000313" key="3">
    <source>
        <dbReference type="EMBL" id="ACJ16302.1"/>
    </source>
</evidence>